<organism evidence="2 3">
    <name type="scientific">Staurois parvus</name>
    <dbReference type="NCBI Taxonomy" id="386267"/>
    <lineage>
        <taxon>Eukaryota</taxon>
        <taxon>Metazoa</taxon>
        <taxon>Chordata</taxon>
        <taxon>Craniata</taxon>
        <taxon>Vertebrata</taxon>
        <taxon>Euteleostomi</taxon>
        <taxon>Amphibia</taxon>
        <taxon>Batrachia</taxon>
        <taxon>Anura</taxon>
        <taxon>Neobatrachia</taxon>
        <taxon>Ranoidea</taxon>
        <taxon>Ranidae</taxon>
        <taxon>Staurois</taxon>
    </lineage>
</organism>
<evidence type="ECO:0000313" key="3">
    <source>
        <dbReference type="Proteomes" id="UP001162483"/>
    </source>
</evidence>
<accession>A0ABN9CMM0</accession>
<keyword evidence="1" id="KW-0732">Signal</keyword>
<comment type="caution">
    <text evidence="2">The sequence shown here is derived from an EMBL/GenBank/DDBJ whole genome shotgun (WGS) entry which is preliminary data.</text>
</comment>
<gene>
    <name evidence="2" type="ORF">SPARVUS_LOCUS5422674</name>
</gene>
<name>A0ABN9CMM0_9NEOB</name>
<feature type="signal peptide" evidence="1">
    <location>
        <begin position="1"/>
        <end position="18"/>
    </location>
</feature>
<dbReference type="EMBL" id="CATNWA010011255">
    <property type="protein sequence ID" value="CAI9561415.1"/>
    <property type="molecule type" value="Genomic_DNA"/>
</dbReference>
<reference evidence="2" key="1">
    <citation type="submission" date="2023-05" db="EMBL/GenBank/DDBJ databases">
        <authorList>
            <person name="Stuckert A."/>
        </authorList>
    </citation>
    <scope>NUCLEOTIDE SEQUENCE</scope>
</reference>
<feature type="chain" id="PRO_5045038382" description="NADH dehydrogenase subunit 1" evidence="1">
    <location>
        <begin position="19"/>
        <end position="49"/>
    </location>
</feature>
<dbReference type="Proteomes" id="UP001162483">
    <property type="component" value="Unassembled WGS sequence"/>
</dbReference>
<sequence>MMIYILEFFFLLVIVAMSNLLRDCWTVVGILTLEGTDLVSLTSPMTPIQ</sequence>
<protein>
    <recommendedName>
        <fullName evidence="4">NADH dehydrogenase subunit 1</fullName>
    </recommendedName>
</protein>
<proteinExistence type="predicted"/>
<evidence type="ECO:0000256" key="1">
    <source>
        <dbReference type="SAM" id="SignalP"/>
    </source>
</evidence>
<keyword evidence="3" id="KW-1185">Reference proteome</keyword>
<evidence type="ECO:0008006" key="4">
    <source>
        <dbReference type="Google" id="ProtNLM"/>
    </source>
</evidence>
<evidence type="ECO:0000313" key="2">
    <source>
        <dbReference type="EMBL" id="CAI9561415.1"/>
    </source>
</evidence>